<proteinExistence type="predicted"/>
<dbReference type="HOGENOM" id="CLU_064960_0_0_4"/>
<dbReference type="EMBL" id="CP000555">
    <property type="protein sequence ID" value="ABM96040.1"/>
    <property type="molecule type" value="Genomic_DNA"/>
</dbReference>
<keyword evidence="2" id="KW-1185">Reference proteome</keyword>
<keyword evidence="1" id="KW-0645">Protease</keyword>
<protein>
    <submittedName>
        <fullName evidence="1">Putative zinc protease protein</fullName>
    </submittedName>
</protein>
<dbReference type="GO" id="GO:0006508">
    <property type="term" value="P:proteolysis"/>
    <property type="evidence" value="ECO:0007669"/>
    <property type="project" value="UniProtKB-KW"/>
</dbReference>
<keyword evidence="1" id="KW-0378">Hydrolase</keyword>
<evidence type="ECO:0000313" key="2">
    <source>
        <dbReference type="Proteomes" id="UP000000366"/>
    </source>
</evidence>
<reference evidence="1 2" key="1">
    <citation type="journal article" date="2007" name="J. Bacteriol.">
        <title>Whole-genome analysis of the methyl tert-butyl ether-degrading beta-proteobacterium Methylibium petroleiphilum PM1.</title>
        <authorList>
            <person name="Kane S.R."/>
            <person name="Chakicherla A.Y."/>
            <person name="Chain P.S.G."/>
            <person name="Schmidt R."/>
            <person name="Shin M.W."/>
            <person name="Legler T.C."/>
            <person name="Scow K.M."/>
            <person name="Larimer F.W."/>
            <person name="Lucas S.M."/>
            <person name="Richardson P.M."/>
            <person name="Hristova K.R."/>
        </authorList>
    </citation>
    <scope>NUCLEOTIDE SEQUENCE [LARGE SCALE GENOMIC DNA]</scope>
    <source>
        <strain evidence="2">ATCC BAA-1232 / LMG 22953 / PM1</strain>
    </source>
</reference>
<dbReference type="Proteomes" id="UP000000366">
    <property type="component" value="Chromosome"/>
</dbReference>
<organism evidence="1 2">
    <name type="scientific">Methylibium petroleiphilum (strain ATCC BAA-1232 / LMG 22953 / PM1)</name>
    <dbReference type="NCBI Taxonomy" id="420662"/>
    <lineage>
        <taxon>Bacteria</taxon>
        <taxon>Pseudomonadati</taxon>
        <taxon>Pseudomonadota</taxon>
        <taxon>Betaproteobacteria</taxon>
        <taxon>Burkholderiales</taxon>
        <taxon>Sphaerotilaceae</taxon>
        <taxon>Methylibium</taxon>
    </lineage>
</organism>
<dbReference type="InterPro" id="IPR014553">
    <property type="entry name" value="Aminopept"/>
</dbReference>
<dbReference type="KEGG" id="mpt:Mpe_A3087"/>
<dbReference type="PROSITE" id="PS51257">
    <property type="entry name" value="PROKAR_LIPOPROTEIN"/>
    <property type="match status" value="1"/>
</dbReference>
<dbReference type="AlphaFoldDB" id="A2SKF1"/>
<name>A2SKF1_METPP</name>
<dbReference type="GO" id="GO:0008233">
    <property type="term" value="F:peptidase activity"/>
    <property type="evidence" value="ECO:0007669"/>
    <property type="project" value="UniProtKB-KW"/>
</dbReference>
<dbReference type="PIRSF" id="PIRSF029285">
    <property type="entry name" value="Aminopept"/>
    <property type="match status" value="1"/>
</dbReference>
<dbReference type="STRING" id="420662.Mpe_A3087"/>
<evidence type="ECO:0000313" key="1">
    <source>
        <dbReference type="EMBL" id="ABM96040.1"/>
    </source>
</evidence>
<sequence length="363" mass="39869">MLLRARSWWFTLVAVGAALALLGGCGSVAYLSQSVQGHLGVMRAAKPVDDWLADAGTPAVLRERLLLSQRIRDFAVQELGLPDNASYRRYADLGRPAVVWNVVAAPELSLRLKTWCFPVVGCVGYRGYFDRGAADALAAELLSQGQEVSVYGVPAYSTLGKLPGDFFADPLLNTFIGYPEGELARLIFHELAHQVAYAKDDTEFNESFATAVERLGGERWLAQRADVSAREEYERYDARRRDFRTLVLATRTQLDALYRGPGSEADKRAGKATLMAQMRAEHARLKAGPWAGYGGYDAWFARANNASLGVQSAYNALVPGFEALFAAEGRDFARFYAEVRRLASLPQAERRATLGAGRQLPPP</sequence>
<gene>
    <name evidence="1" type="ordered locus">Mpe_A3087</name>
</gene>
<dbReference type="RefSeq" id="WP_011830663.1">
    <property type="nucleotide sequence ID" value="NC_008825.1"/>
</dbReference>
<dbReference type="eggNOG" id="COG4324">
    <property type="taxonomic scope" value="Bacteria"/>
</dbReference>
<accession>A2SKF1</accession>
<dbReference type="Pfam" id="PF10023">
    <property type="entry name" value="Aminopep"/>
    <property type="match status" value="1"/>
</dbReference>